<evidence type="ECO:0000313" key="2">
    <source>
        <dbReference type="EMBL" id="WUR03898.1"/>
    </source>
</evidence>
<dbReference type="RefSeq" id="XP_065330043.1">
    <property type="nucleotide sequence ID" value="XM_065473971.1"/>
</dbReference>
<proteinExistence type="predicted"/>
<organism evidence="2 3">
    <name type="scientific">Vairimorpha necatrix</name>
    <dbReference type="NCBI Taxonomy" id="6039"/>
    <lineage>
        <taxon>Eukaryota</taxon>
        <taxon>Fungi</taxon>
        <taxon>Fungi incertae sedis</taxon>
        <taxon>Microsporidia</taxon>
        <taxon>Nosematidae</taxon>
        <taxon>Vairimorpha</taxon>
    </lineage>
</organism>
<sequence>MIWLSYLINIFAKFDEDTESNDETSSTEDKEERIVFAKTRKEIFDDLWSNFHKNKSFIRIKEFHMAKFNEESFKDDYIKCLSLVINKKDIFPSISPIFYDLTVSTHEILFELFTNFSMKLKKCKNDYQQILDDITNELKCDKGTINLPFIPELKRKKLVRCLEIYRRNMFIVKWSRIYKKNYDEVEEKEAEKQDIGEFNTTEVAMISYSLMGLCYDSEIYGTFSLLPCLNSAFNYVFSDFFKYVFEKSKNFLNFFLKNNERENFVYEDLLDDLSVEESSLSDMEISSDEDGSEESSLESNEDYDESDSEEEERETIFGFLRKSCQKNNPDFGDAPTWLRDRLKGERYIDKGFYKERHYIMGILSPE</sequence>
<evidence type="ECO:0000313" key="3">
    <source>
        <dbReference type="Proteomes" id="UP001334084"/>
    </source>
</evidence>
<dbReference type="Proteomes" id="UP001334084">
    <property type="component" value="Chromosome 6"/>
</dbReference>
<dbReference type="GeneID" id="90541708"/>
<feature type="region of interest" description="Disordered" evidence="1">
    <location>
        <begin position="281"/>
        <end position="310"/>
    </location>
</feature>
<dbReference type="EMBL" id="CP142731">
    <property type="protein sequence ID" value="WUR03898.1"/>
    <property type="molecule type" value="Genomic_DNA"/>
</dbReference>
<dbReference type="AlphaFoldDB" id="A0AAX4JDG3"/>
<evidence type="ECO:0000256" key="1">
    <source>
        <dbReference type="SAM" id="MobiDB-lite"/>
    </source>
</evidence>
<dbReference type="KEGG" id="vnx:VNE69_06211"/>
<name>A0AAX4JDG3_9MICR</name>
<gene>
    <name evidence="2" type="ORF">VNE69_06211</name>
</gene>
<keyword evidence="3" id="KW-1185">Reference proteome</keyword>
<protein>
    <submittedName>
        <fullName evidence="2">Uncharacterized protein</fullName>
    </submittedName>
</protein>
<accession>A0AAX4JDG3</accession>
<feature type="compositionally biased region" description="Acidic residues" evidence="1">
    <location>
        <begin position="285"/>
        <end position="310"/>
    </location>
</feature>
<reference evidence="2" key="1">
    <citation type="journal article" date="2024" name="BMC Genomics">
        <title>Functional annotation of a divergent genome using sequence and structure-based similarity.</title>
        <authorList>
            <person name="Svedberg D."/>
            <person name="Winiger R.R."/>
            <person name="Berg A."/>
            <person name="Sharma H."/>
            <person name="Tellgren-Roth C."/>
            <person name="Debrunner-Vossbrinck B.A."/>
            <person name="Vossbrinck C.R."/>
            <person name="Barandun J."/>
        </authorList>
    </citation>
    <scope>NUCLEOTIDE SEQUENCE</scope>
    <source>
        <strain evidence="2">Illinois isolate</strain>
    </source>
</reference>